<gene>
    <name evidence="1" type="primary">ORF20498</name>
</gene>
<feature type="non-terminal residue" evidence="1">
    <location>
        <position position="49"/>
    </location>
</feature>
<evidence type="ECO:0000313" key="1">
    <source>
        <dbReference type="EMBL" id="CEK53499.1"/>
    </source>
</evidence>
<sequence>MFNSGYYPQHPIIHSNRVFTCHHPVPCRLAITDLHNSLSLVLAIISDVD</sequence>
<reference evidence="1" key="1">
    <citation type="submission" date="2014-12" db="EMBL/GenBank/DDBJ databases">
        <title>Insight into the proteome of Arion vulgaris.</title>
        <authorList>
            <person name="Aradska J."/>
            <person name="Bulat T."/>
            <person name="Smidak R."/>
            <person name="Sarate P."/>
            <person name="Gangsoo J."/>
            <person name="Sialana F."/>
            <person name="Bilban M."/>
            <person name="Lubec G."/>
        </authorList>
    </citation>
    <scope>NUCLEOTIDE SEQUENCE</scope>
    <source>
        <tissue evidence="1">Skin</tissue>
    </source>
</reference>
<organism evidence="1">
    <name type="scientific">Arion vulgaris</name>
    <dbReference type="NCBI Taxonomy" id="1028688"/>
    <lineage>
        <taxon>Eukaryota</taxon>
        <taxon>Metazoa</taxon>
        <taxon>Spiralia</taxon>
        <taxon>Lophotrochozoa</taxon>
        <taxon>Mollusca</taxon>
        <taxon>Gastropoda</taxon>
        <taxon>Heterobranchia</taxon>
        <taxon>Euthyneura</taxon>
        <taxon>Panpulmonata</taxon>
        <taxon>Eupulmonata</taxon>
        <taxon>Stylommatophora</taxon>
        <taxon>Helicina</taxon>
        <taxon>Arionoidea</taxon>
        <taxon>Arionidae</taxon>
        <taxon>Arion</taxon>
    </lineage>
</organism>
<accession>A0A0B6YBH2</accession>
<dbReference type="AlphaFoldDB" id="A0A0B6YBH2"/>
<proteinExistence type="predicted"/>
<name>A0A0B6YBH2_9EUPU</name>
<dbReference type="EMBL" id="HACG01006634">
    <property type="protein sequence ID" value="CEK53499.1"/>
    <property type="molecule type" value="Transcribed_RNA"/>
</dbReference>
<protein>
    <submittedName>
        <fullName evidence="1">Uncharacterized protein</fullName>
    </submittedName>
</protein>